<dbReference type="Proteomes" id="UP000636709">
    <property type="component" value="Unassembled WGS sequence"/>
</dbReference>
<keyword evidence="9" id="KW-1185">Reference proteome</keyword>
<feature type="compositionally biased region" description="Basic and acidic residues" evidence="6">
    <location>
        <begin position="156"/>
        <end position="169"/>
    </location>
</feature>
<dbReference type="GO" id="GO:0009506">
    <property type="term" value="C:plasmodesma"/>
    <property type="evidence" value="ECO:0007669"/>
    <property type="project" value="TreeGrafter"/>
</dbReference>
<sequence>MPAVVWNQNPTAKQPFPNPPNRISDRPQSRRNQPTSPASAAMPSGGFFPYDGSAYDPYAHNRAAPSYGRLPSYPPQPTTACGHHLYSDPYCSAASRAAMGSHCTGDSFSPADACWDAKLAEVVQMLRAAANPRPRPLSIPIHIRGLDAAAEPETEPADRTKEKEKRAPSAEEEAAVRVQAAARGFLARRSVRAVRRVEREAGAVARIVAEKAAALRENGRARLAAWEVLMKMLLRLDAVRGAREYRRRVTRRVLVLQDAVDALDPMAAPPPPGAHETEAAAAEAVAEESAVTPVLPSDAAENSDEMGSNTDAGTKTEMDGSRSATGEPVAGDAVLDVCSEPQDSDAEGEWEMELGVGKMSSGGTSSANAAASSASASTGRGRPKRKNAPGNRSDPGWEHGTEIDSKLKTVKCRYCEIVRSGGITRHKHHLAGTDDDAEAEVETMGGSCNSPFKVLRALPAACSAIRWVSVCVLLPAHRLRPSSPPLPLRTATYRRGVSGREPLRRPALPSPVWANRAAPHQRVEALRDFESNTRAAPGRGSSSSNGEAHRRLAGEPLSASIFFLYSRRGGGGALRLVGFNNLSASAAPPPLFEELREFEEIEPVRYDVPADLVTGNEGIDTINRQIADIYTEVASYRKELYEAKMGNAIHEDSEGLDRAMASLIKLVELQREKAGQLGDKVRRIPGVPFEEPEALKKTH</sequence>
<accession>A0A835BIT1</accession>
<feature type="compositionally biased region" description="Low complexity" evidence="6">
    <location>
        <begin position="282"/>
        <end position="294"/>
    </location>
</feature>
<dbReference type="SMART" id="SM00015">
    <property type="entry name" value="IQ"/>
    <property type="match status" value="1"/>
</dbReference>
<feature type="region of interest" description="Disordered" evidence="6">
    <location>
        <begin position="282"/>
        <end position="333"/>
    </location>
</feature>
<feature type="region of interest" description="Disordered" evidence="6">
    <location>
        <begin position="1"/>
        <end position="44"/>
    </location>
</feature>
<dbReference type="PANTHER" id="PTHR33322:SF4">
    <property type="entry name" value="BAG DOMAIN CONTAINING PROTEIN, EXPRESSED"/>
    <property type="match status" value="1"/>
</dbReference>
<keyword evidence="3" id="KW-0862">Zinc</keyword>
<dbReference type="EMBL" id="JACEFO010001910">
    <property type="protein sequence ID" value="KAF8694313.1"/>
    <property type="molecule type" value="Genomic_DNA"/>
</dbReference>
<evidence type="ECO:0000313" key="9">
    <source>
        <dbReference type="Proteomes" id="UP000636709"/>
    </source>
</evidence>
<evidence type="ECO:0000313" key="8">
    <source>
        <dbReference type="EMBL" id="KAF8694313.1"/>
    </source>
</evidence>
<dbReference type="OrthoDB" id="2442898at2759"/>
<evidence type="ECO:0000256" key="3">
    <source>
        <dbReference type="ARBA" id="ARBA00022833"/>
    </source>
</evidence>
<dbReference type="SUPFAM" id="SSF63491">
    <property type="entry name" value="BAG domain"/>
    <property type="match status" value="1"/>
</dbReference>
<dbReference type="GO" id="GO:0008270">
    <property type="term" value="F:zinc ion binding"/>
    <property type="evidence" value="ECO:0007669"/>
    <property type="project" value="UniProtKB-KW"/>
</dbReference>
<dbReference type="GO" id="GO:0006457">
    <property type="term" value="P:protein folding"/>
    <property type="evidence" value="ECO:0007669"/>
    <property type="project" value="TreeGrafter"/>
</dbReference>
<gene>
    <name evidence="8" type="ORF">HU200_038454</name>
</gene>
<name>A0A835BIT1_9POAL</name>
<evidence type="ECO:0000256" key="2">
    <source>
        <dbReference type="ARBA" id="ARBA00022771"/>
    </source>
</evidence>
<evidence type="ECO:0000256" key="6">
    <source>
        <dbReference type="SAM" id="MobiDB-lite"/>
    </source>
</evidence>
<protein>
    <recommendedName>
        <fullName evidence="7">BED-type domain-containing protein</fullName>
    </recommendedName>
</protein>
<evidence type="ECO:0000256" key="1">
    <source>
        <dbReference type="ARBA" id="ARBA00022723"/>
    </source>
</evidence>
<dbReference type="PROSITE" id="PS50096">
    <property type="entry name" value="IQ"/>
    <property type="match status" value="1"/>
</dbReference>
<dbReference type="PROSITE" id="PS50808">
    <property type="entry name" value="ZF_BED"/>
    <property type="match status" value="1"/>
</dbReference>
<dbReference type="GO" id="GO:0003677">
    <property type="term" value="F:DNA binding"/>
    <property type="evidence" value="ECO:0007669"/>
    <property type="project" value="InterPro"/>
</dbReference>
<dbReference type="InterPro" id="IPR040400">
    <property type="entry name" value="BAG5/6/7/8"/>
</dbReference>
<feature type="domain" description="BED-type" evidence="7">
    <location>
        <begin position="391"/>
        <end position="441"/>
    </location>
</feature>
<feature type="compositionally biased region" description="Polar residues" evidence="6">
    <location>
        <begin position="1"/>
        <end position="12"/>
    </location>
</feature>
<keyword evidence="1" id="KW-0479">Metal-binding</keyword>
<feature type="region of interest" description="Disordered" evidence="6">
    <location>
        <begin position="148"/>
        <end position="170"/>
    </location>
</feature>
<reference evidence="8" key="1">
    <citation type="submission" date="2020-07" db="EMBL/GenBank/DDBJ databases">
        <title>Genome sequence and genetic diversity analysis of an under-domesticated orphan crop, white fonio (Digitaria exilis).</title>
        <authorList>
            <person name="Bennetzen J.L."/>
            <person name="Chen S."/>
            <person name="Ma X."/>
            <person name="Wang X."/>
            <person name="Yssel A.E.J."/>
            <person name="Chaluvadi S.R."/>
            <person name="Johnson M."/>
            <person name="Gangashetty P."/>
            <person name="Hamidou F."/>
            <person name="Sanogo M.D."/>
            <person name="Zwaenepoel A."/>
            <person name="Wallace J."/>
            <person name="Van De Peer Y."/>
            <person name="Van Deynze A."/>
        </authorList>
    </citation>
    <scope>NUCLEOTIDE SEQUENCE</scope>
    <source>
        <tissue evidence="8">Leaves</tissue>
    </source>
</reference>
<dbReference type="InterPro" id="IPR003656">
    <property type="entry name" value="Znf_BED"/>
</dbReference>
<evidence type="ECO:0000256" key="4">
    <source>
        <dbReference type="ARBA" id="ARBA00023186"/>
    </source>
</evidence>
<keyword evidence="4" id="KW-0143">Chaperone</keyword>
<evidence type="ECO:0000256" key="5">
    <source>
        <dbReference type="PROSITE-ProRule" id="PRU00027"/>
    </source>
</evidence>
<dbReference type="AlphaFoldDB" id="A0A835BIT1"/>
<feature type="region of interest" description="Disordered" evidence="6">
    <location>
        <begin position="529"/>
        <end position="549"/>
    </location>
</feature>
<comment type="caution">
    <text evidence="8">The sequence shown here is derived from an EMBL/GenBank/DDBJ whole genome shotgun (WGS) entry which is preliminary data.</text>
</comment>
<organism evidence="8 9">
    <name type="scientific">Digitaria exilis</name>
    <dbReference type="NCBI Taxonomy" id="1010633"/>
    <lineage>
        <taxon>Eukaryota</taxon>
        <taxon>Viridiplantae</taxon>
        <taxon>Streptophyta</taxon>
        <taxon>Embryophyta</taxon>
        <taxon>Tracheophyta</taxon>
        <taxon>Spermatophyta</taxon>
        <taxon>Magnoliopsida</taxon>
        <taxon>Liliopsida</taxon>
        <taxon>Poales</taxon>
        <taxon>Poaceae</taxon>
        <taxon>PACMAD clade</taxon>
        <taxon>Panicoideae</taxon>
        <taxon>Panicodae</taxon>
        <taxon>Paniceae</taxon>
        <taxon>Anthephorinae</taxon>
        <taxon>Digitaria</taxon>
    </lineage>
</organism>
<evidence type="ECO:0000259" key="7">
    <source>
        <dbReference type="PROSITE" id="PS50808"/>
    </source>
</evidence>
<keyword evidence="2 5" id="KW-0863">Zinc-finger</keyword>
<proteinExistence type="predicted"/>
<feature type="region of interest" description="Disordered" evidence="6">
    <location>
        <begin position="356"/>
        <end position="402"/>
    </location>
</feature>
<feature type="compositionally biased region" description="Low complexity" evidence="6">
    <location>
        <begin position="361"/>
        <end position="379"/>
    </location>
</feature>
<dbReference type="PANTHER" id="PTHR33322">
    <property type="entry name" value="BAG DOMAIN CONTAINING PROTEIN, EXPRESSED"/>
    <property type="match status" value="1"/>
</dbReference>
<dbReference type="InterPro" id="IPR000048">
    <property type="entry name" value="IQ_motif_EF-hand-BS"/>
</dbReference>